<dbReference type="OrthoDB" id="432234at2759"/>
<dbReference type="GO" id="GO:0043139">
    <property type="term" value="F:5'-3' DNA helicase activity"/>
    <property type="evidence" value="ECO:0007669"/>
    <property type="project" value="UniProtKB-EC"/>
</dbReference>
<evidence type="ECO:0000256" key="3">
    <source>
        <dbReference type="SAM" id="Phobius"/>
    </source>
</evidence>
<dbReference type="GO" id="GO:0016887">
    <property type="term" value="F:ATP hydrolysis activity"/>
    <property type="evidence" value="ECO:0007669"/>
    <property type="project" value="RHEA"/>
</dbReference>
<organism evidence="7 8">
    <name type="scientific">Corchorus olitorius</name>
    <dbReference type="NCBI Taxonomy" id="93759"/>
    <lineage>
        <taxon>Eukaryota</taxon>
        <taxon>Viridiplantae</taxon>
        <taxon>Streptophyta</taxon>
        <taxon>Embryophyta</taxon>
        <taxon>Tracheophyta</taxon>
        <taxon>Spermatophyta</taxon>
        <taxon>Magnoliopsida</taxon>
        <taxon>eudicotyledons</taxon>
        <taxon>Gunneridae</taxon>
        <taxon>Pentapetalae</taxon>
        <taxon>rosids</taxon>
        <taxon>malvids</taxon>
        <taxon>Malvales</taxon>
        <taxon>Malvaceae</taxon>
        <taxon>Grewioideae</taxon>
        <taxon>Apeibeae</taxon>
        <taxon>Corchorus</taxon>
    </lineage>
</organism>
<dbReference type="InterPro" id="IPR049163">
    <property type="entry name" value="Pif1-like_2B_dom"/>
</dbReference>
<reference evidence="8" key="1">
    <citation type="submission" date="2013-09" db="EMBL/GenBank/DDBJ databases">
        <title>Corchorus olitorius genome sequencing.</title>
        <authorList>
            <person name="Alam M."/>
            <person name="Haque M.S."/>
            <person name="Islam M.S."/>
            <person name="Emdad E.M."/>
            <person name="Islam M.M."/>
            <person name="Ahmed B."/>
            <person name="Halim A."/>
            <person name="Hossen Q.M.M."/>
            <person name="Hossain M.Z."/>
            <person name="Ahmed R."/>
            <person name="Khan M.M."/>
            <person name="Islam R."/>
            <person name="Rashid M.M."/>
            <person name="Khan S.A."/>
            <person name="Rahman M.S."/>
            <person name="Alam M."/>
            <person name="Yahiya A.S."/>
            <person name="Khan M.S."/>
            <person name="Azam M.S."/>
            <person name="Haque T."/>
            <person name="Lashkar M.Z.H."/>
            <person name="Akhand A.I."/>
            <person name="Morshed G."/>
            <person name="Roy S."/>
            <person name="Uddin K.S."/>
            <person name="Rabeya T."/>
            <person name="Hossain A.S."/>
            <person name="Chowdhury A."/>
            <person name="Snigdha A.R."/>
            <person name="Mortoza M.S."/>
            <person name="Matin S.A."/>
            <person name="Hoque S.M.E."/>
            <person name="Islam M.K."/>
            <person name="Roy D.K."/>
            <person name="Haider R."/>
            <person name="Moosa M.M."/>
            <person name="Elias S.M."/>
            <person name="Hasan A.M."/>
            <person name="Jahan S."/>
            <person name="Shafiuddin M."/>
            <person name="Mahmood N."/>
            <person name="Shommy N.S."/>
        </authorList>
    </citation>
    <scope>NUCLEOTIDE SEQUENCE [LARGE SCALE GENOMIC DNA]</scope>
    <source>
        <strain evidence="8">cv. O-4</strain>
    </source>
</reference>
<keyword evidence="1" id="KW-0547">Nucleotide-binding</keyword>
<sequence length="1543" mass="173316">MPPGSCHCADTLSASGQSYTLRVRFVVSTGVLRLYSWLFALIILLHRLFGGISGFQVLKWIHYLAAVVNLRCYSMIHYVTTLSMCLDSHAKGSQFRSSPSSNVHSSISYPLEVGCIAQCGPESSSVLSQVLFDSNSDSLLDDASLIDVPVSLRTVAGDWEMVDVPVVLVSSLPSQANCTRSIQHGTTPKRSRRKADSSSVTLKCLKPRLSGRILACSRNSCPLSRMLAKQNPVESATTSVHPPPERCPTAHDVESFESLFSQCPPPSALAGFNRSSRAAWIVQDSLLPDSSQDSIHVGDSIFDVGVIQPDSVNEPSPPSSSDTPSVSQTIPSLLVQHTRKINEAHYFGSPDITCQFCGACMWMEESVKRKAVVQFPFSRSAADRACSADSVNRLIVEGLMLMLDNVNEVVKIFRTAREKIDADGSREVRIRDTGLQHISTVHPLYMALQCPLLFPYGEDGFTPHINYVSSPVKALTIRTTMSMRDYYSYQLQQRASTGETLLRGGRLFQQFCVDAFSSVQEGELHWLDNHQKEIMADLYTNVRDLIKREDVDVSGVGKRIVLPASFTGGPRYPYQKYQDAMAICRAYGYPDLFITFTCNGNRQELKDAIGFFLGLRPEDQPDLVARVFHIKLRSLIDDLMKHSFFGPALVATCAHLLWLQPGSMIVTVSDIDKIVSTELPDKDTNPVAYEAVTSLMMHGPCGAANPKASCMKKNRCDKHFPKMFNSETRLDALGYHTYRRRATDAICVNNGVVMDNHYVVPHNVDLIIRYQAHINVEVCNQSRAIKYLFKYINKGPNRASVVIESHDFSTSPACWRIFSFDIHLRQPAVLRLLVHLRGRHHVYVNSRQSPASVLSKRDADKTMFTEWLVANSKYEAARQLLYVDFPIHFVWHPKEKTWEPRQRGRTIGRVIQINALAGFCIREIRGDPTFVMADADLRDHVLLSVDDMLHRFGSSLVDKNIPLPRFDLHQPSVDRLLLEVMTYDVTLLELEHASLLSSLNPQQLAIYDSVVESIDSGGGKDEAPTMHRNCIEALDRSLKDVHGAIDPRWMDQPFGGITVVFSGDFRQIMPVIPGGSRYDIVNFTICNSPLWRHCHIMHLTTNMRLLRTDISDALKVDIASFGNWLIDVGDGKVPSVHTLDDRDGALILLPDDLMVPYTGDPVQAIISEVYPDFVERFNNKSYLSQRAIITPYNPMVDQINSSMLELIPRTTRNYYSFDKVSNSFSIANGEPSLYPIEFLNGITSPGTPPHRLRFKIGCIVMLLRNINQMSGLCNGTRLMITSLGRTVMEGVAIAGDHVGQRFFIPRIVFVVENRQWHFILVRRQFPLRICYAMTINKSHKSRGQNLDHVGLYLPKPVFTHGQRSLKGCQHIIFTNAIFYVSFDKVHLGFVLFCPSGTFLFIPYNKSSFMPIITLICCSYPSRSFLRVLSPIQLNVDVVVYNIGIHDKIVWISIAILICLFMVQRYGTDIVVNDVEDWMIKLHFRSSVCSWFNKFLSMKLATVNPMLGFSIEGLLGKVIIQTRAGPSSTLRFSPKIAQLCEEAF</sequence>
<evidence type="ECO:0000313" key="8">
    <source>
        <dbReference type="Proteomes" id="UP000187203"/>
    </source>
</evidence>
<dbReference type="GO" id="GO:0006310">
    <property type="term" value="P:DNA recombination"/>
    <property type="evidence" value="ECO:0007669"/>
    <property type="project" value="UniProtKB-KW"/>
</dbReference>
<feature type="region of interest" description="Disordered" evidence="2">
    <location>
        <begin position="307"/>
        <end position="328"/>
    </location>
</feature>
<comment type="cofactor">
    <cofactor evidence="1">
        <name>Mg(2+)</name>
        <dbReference type="ChEBI" id="CHEBI:18420"/>
    </cofactor>
</comment>
<comment type="similarity">
    <text evidence="1">Belongs to the helicase family.</text>
</comment>
<gene>
    <name evidence="7" type="ORF">COLO4_24946</name>
</gene>
<keyword evidence="1" id="KW-0233">DNA recombination</keyword>
<evidence type="ECO:0000259" key="5">
    <source>
        <dbReference type="Pfam" id="PF14214"/>
    </source>
</evidence>
<dbReference type="Pfam" id="PF05970">
    <property type="entry name" value="PIF1"/>
    <property type="match status" value="1"/>
</dbReference>
<keyword evidence="1" id="KW-0378">Hydrolase</keyword>
<feature type="domain" description="DNA helicase Pif1-like DEAD-box helicase" evidence="4">
    <location>
        <begin position="1021"/>
        <end position="1135"/>
    </location>
</feature>
<dbReference type="EMBL" id="AWUE01018853">
    <property type="protein sequence ID" value="OMO77929.1"/>
    <property type="molecule type" value="Genomic_DNA"/>
</dbReference>
<name>A0A1R3I5V7_9ROSI</name>
<keyword evidence="3" id="KW-0812">Transmembrane</keyword>
<keyword evidence="8" id="KW-1185">Reference proteome</keyword>
<keyword evidence="1 7" id="KW-0347">Helicase</keyword>
<dbReference type="Pfam" id="PF21530">
    <property type="entry name" value="Pif1_2B_dom"/>
    <property type="match status" value="1"/>
</dbReference>
<dbReference type="EC" id="5.6.2.3" evidence="1"/>
<protein>
    <recommendedName>
        <fullName evidence="1">ATP-dependent DNA helicase</fullName>
        <ecNumber evidence="1">5.6.2.3</ecNumber>
    </recommendedName>
</protein>
<comment type="catalytic activity">
    <reaction evidence="1">
        <text>ATP + H2O = ADP + phosphate + H(+)</text>
        <dbReference type="Rhea" id="RHEA:13065"/>
        <dbReference type="ChEBI" id="CHEBI:15377"/>
        <dbReference type="ChEBI" id="CHEBI:15378"/>
        <dbReference type="ChEBI" id="CHEBI:30616"/>
        <dbReference type="ChEBI" id="CHEBI:43474"/>
        <dbReference type="ChEBI" id="CHEBI:456216"/>
        <dbReference type="EC" id="5.6.2.3"/>
    </reaction>
</comment>
<evidence type="ECO:0000259" key="6">
    <source>
        <dbReference type="Pfam" id="PF21530"/>
    </source>
</evidence>
<evidence type="ECO:0000256" key="1">
    <source>
        <dbReference type="RuleBase" id="RU363044"/>
    </source>
</evidence>
<dbReference type="GO" id="GO:0006281">
    <property type="term" value="P:DNA repair"/>
    <property type="evidence" value="ECO:0007669"/>
    <property type="project" value="UniProtKB-KW"/>
</dbReference>
<feature type="region of interest" description="Disordered" evidence="2">
    <location>
        <begin position="179"/>
        <end position="199"/>
    </location>
</feature>
<dbReference type="PANTHER" id="PTHR10492:SF57">
    <property type="entry name" value="ATP-DEPENDENT DNA HELICASE"/>
    <property type="match status" value="1"/>
</dbReference>
<proteinExistence type="inferred from homology"/>
<evidence type="ECO:0000256" key="2">
    <source>
        <dbReference type="SAM" id="MobiDB-lite"/>
    </source>
</evidence>
<keyword evidence="1" id="KW-0234">DNA repair</keyword>
<dbReference type="SUPFAM" id="SSF52540">
    <property type="entry name" value="P-loop containing nucleoside triphosphate hydrolases"/>
    <property type="match status" value="1"/>
</dbReference>
<dbReference type="STRING" id="93759.A0A1R3I5V7"/>
<feature type="domain" description="DNA helicase Pif1-like 2B" evidence="6">
    <location>
        <begin position="1237"/>
        <end position="1283"/>
    </location>
</feature>
<comment type="caution">
    <text evidence="7">The sequence shown here is derived from an EMBL/GenBank/DDBJ whole genome shotgun (WGS) entry which is preliminary data.</text>
</comment>
<evidence type="ECO:0000259" key="4">
    <source>
        <dbReference type="Pfam" id="PF05970"/>
    </source>
</evidence>
<dbReference type="GO" id="GO:0000723">
    <property type="term" value="P:telomere maintenance"/>
    <property type="evidence" value="ECO:0007669"/>
    <property type="project" value="InterPro"/>
</dbReference>
<accession>A0A1R3I5V7</accession>
<keyword evidence="1" id="KW-0067">ATP-binding</keyword>
<dbReference type="InterPro" id="IPR010285">
    <property type="entry name" value="DNA_helicase_pif1-like_DEAD"/>
</dbReference>
<feature type="domain" description="Helitron helicase-like" evidence="5">
    <location>
        <begin position="486"/>
        <end position="648"/>
    </location>
</feature>
<dbReference type="Proteomes" id="UP000187203">
    <property type="component" value="Unassembled WGS sequence"/>
</dbReference>
<keyword evidence="3" id="KW-0472">Membrane</keyword>
<dbReference type="InterPro" id="IPR025476">
    <property type="entry name" value="Helitron_helicase-like"/>
</dbReference>
<keyword evidence="3" id="KW-1133">Transmembrane helix</keyword>
<keyword evidence="1" id="KW-0227">DNA damage</keyword>
<dbReference type="GO" id="GO:0005524">
    <property type="term" value="F:ATP binding"/>
    <property type="evidence" value="ECO:0007669"/>
    <property type="project" value="UniProtKB-KW"/>
</dbReference>
<dbReference type="PANTHER" id="PTHR10492">
    <property type="match status" value="1"/>
</dbReference>
<dbReference type="Pfam" id="PF14214">
    <property type="entry name" value="Helitron_like_N"/>
    <property type="match status" value="1"/>
</dbReference>
<feature type="transmembrane region" description="Helical" evidence="3">
    <location>
        <begin position="25"/>
        <end position="45"/>
    </location>
</feature>
<dbReference type="InterPro" id="IPR027417">
    <property type="entry name" value="P-loop_NTPase"/>
</dbReference>
<evidence type="ECO:0000313" key="7">
    <source>
        <dbReference type="EMBL" id="OMO77929.1"/>
    </source>
</evidence>